<protein>
    <submittedName>
        <fullName evidence="1">DUF2742 domain-containing protein</fullName>
    </submittedName>
</protein>
<accession>A0ABW9LNR9</accession>
<name>A0ABW9LNR9_9MYCO</name>
<dbReference type="EMBL" id="JBKBDE010000001">
    <property type="protein sequence ID" value="MFN6549502.1"/>
    <property type="molecule type" value="Genomic_DNA"/>
</dbReference>
<dbReference type="RefSeq" id="WP_409548447.1">
    <property type="nucleotide sequence ID" value="NZ_JBKBDE010000001.1"/>
</dbReference>
<organism evidence="1 2">
    <name type="scientific">Mycolicibacterium septicum</name>
    <dbReference type="NCBI Taxonomy" id="98668"/>
    <lineage>
        <taxon>Bacteria</taxon>
        <taxon>Bacillati</taxon>
        <taxon>Actinomycetota</taxon>
        <taxon>Actinomycetes</taxon>
        <taxon>Mycobacteriales</taxon>
        <taxon>Mycobacteriaceae</taxon>
        <taxon>Mycolicibacterium</taxon>
    </lineage>
</organism>
<proteinExistence type="predicted"/>
<keyword evidence="2" id="KW-1185">Reference proteome</keyword>
<comment type="caution">
    <text evidence="1">The sequence shown here is derived from an EMBL/GenBank/DDBJ whole genome shotgun (WGS) entry which is preliminary data.</text>
</comment>
<dbReference type="Pfam" id="PF10888">
    <property type="entry name" value="DUF2742"/>
    <property type="match status" value="1"/>
</dbReference>
<sequence length="118" mass="12761">MPDQKLGGRPFGAGSPASRQVSWFEVYRYAERLAASHDVSLNHLPLPGTPTWCGMDDNDARKLLALVLGGVREALANDTHQTAMAEASQVISDAADWTALAQRIRNRAGSAYIPRKAS</sequence>
<evidence type="ECO:0000313" key="2">
    <source>
        <dbReference type="Proteomes" id="UP001635817"/>
    </source>
</evidence>
<dbReference type="Proteomes" id="UP001635817">
    <property type="component" value="Unassembled WGS sequence"/>
</dbReference>
<gene>
    <name evidence="1" type="ORF">ACK4CP_03795</name>
</gene>
<evidence type="ECO:0000313" key="1">
    <source>
        <dbReference type="EMBL" id="MFN6549502.1"/>
    </source>
</evidence>
<dbReference type="InterPro" id="IPR024384">
    <property type="entry name" value="DUF2742"/>
</dbReference>
<reference evidence="1 2" key="1">
    <citation type="submission" date="2024-12" db="EMBL/GenBank/DDBJ databases">
        <title>The coexistence of Mycolicibacterium septicum and Mycolicibacterium nivoides in clinical samples.</title>
        <authorList>
            <person name="Wang C."/>
            <person name="Feng Y."/>
            <person name="Zong Z."/>
        </authorList>
    </citation>
    <scope>NUCLEOTIDE SEQUENCE [LARGE SCALE GENOMIC DNA]</scope>
    <source>
        <strain evidence="1 2">120310</strain>
    </source>
</reference>